<evidence type="ECO:0008006" key="2">
    <source>
        <dbReference type="Google" id="ProtNLM"/>
    </source>
</evidence>
<gene>
    <name evidence="1" type="ORF">SJAV_01400</name>
</gene>
<dbReference type="KEGG" id="sjv:SJAV_01400"/>
<dbReference type="RefSeq" id="WP_369610439.1">
    <property type="nucleotide sequence ID" value="NZ_AP031322.1"/>
</dbReference>
<name>A0AAT9GN01_9CREN</name>
<dbReference type="EMBL" id="AP031322">
    <property type="protein sequence ID" value="BFH72196.1"/>
    <property type="molecule type" value="Genomic_DNA"/>
</dbReference>
<evidence type="ECO:0000313" key="1">
    <source>
        <dbReference type="EMBL" id="BFH72196.1"/>
    </source>
</evidence>
<dbReference type="CDD" id="cd03801">
    <property type="entry name" value="GT4_PimA-like"/>
    <property type="match status" value="1"/>
</dbReference>
<dbReference type="GO" id="GO:0016757">
    <property type="term" value="F:glycosyltransferase activity"/>
    <property type="evidence" value="ECO:0007669"/>
    <property type="project" value="TreeGrafter"/>
</dbReference>
<dbReference type="Pfam" id="PF13692">
    <property type="entry name" value="Glyco_trans_1_4"/>
    <property type="match status" value="1"/>
</dbReference>
<proteinExistence type="predicted"/>
<protein>
    <recommendedName>
        <fullName evidence="2">Glycosyltransferase</fullName>
    </recommendedName>
</protein>
<sequence length="352" mass="41114">MVCFLLKADPFNSTTGTAKWTVEVAKSIPNSEIIYFKDWKTKNPKKLSSIALYSIDTITVKIGKSYVYLPIMTKNSIKGILKIIRCKKIYLVDVPNIVFFILIYPLFLHKNVIVGLHGFIQRRNNFSSLLFYFLTKNFYFHALNPYDKEILIKRGIPENKIYLIPNFVYYDNVNITVDNVFSVLFIGRLEKYQKGIDFIPEIIRRVKEYAKDIEFVIIGDGPDKEIIEKLDVKYLGKVSEERKIQELQKADLLIFPSRFETFGLVLLEAQAFGLPVIAWNIPTNSFIIRDPIQGKLIEPWKICDFSNAILSYYEIFKKSKEEYIELKKKIHSKIIEFFGKEKIINELSKILE</sequence>
<organism evidence="1">
    <name type="scientific">Sulfurisphaera javensis</name>
    <dbReference type="NCBI Taxonomy" id="2049879"/>
    <lineage>
        <taxon>Archaea</taxon>
        <taxon>Thermoproteota</taxon>
        <taxon>Thermoprotei</taxon>
        <taxon>Sulfolobales</taxon>
        <taxon>Sulfolobaceae</taxon>
        <taxon>Sulfurisphaera</taxon>
    </lineage>
</organism>
<dbReference type="PANTHER" id="PTHR45947:SF3">
    <property type="entry name" value="SULFOQUINOVOSYL TRANSFERASE SQD2"/>
    <property type="match status" value="1"/>
</dbReference>
<dbReference type="GeneID" id="92353072"/>
<dbReference type="Gene3D" id="3.40.50.2000">
    <property type="entry name" value="Glycogen Phosphorylase B"/>
    <property type="match status" value="2"/>
</dbReference>
<dbReference type="PANTHER" id="PTHR45947">
    <property type="entry name" value="SULFOQUINOVOSYL TRANSFERASE SQD2"/>
    <property type="match status" value="1"/>
</dbReference>
<dbReference type="SUPFAM" id="SSF53756">
    <property type="entry name" value="UDP-Glycosyltransferase/glycogen phosphorylase"/>
    <property type="match status" value="1"/>
</dbReference>
<dbReference type="AlphaFoldDB" id="A0AAT9GN01"/>
<reference evidence="1" key="1">
    <citation type="submission" date="2024-03" db="EMBL/GenBank/DDBJ databases">
        <title>Complete genome sequence of Sulfurisphaera javensis strain KD-1.</title>
        <authorList>
            <person name="Sakai H."/>
            <person name="Nur N."/>
            <person name="Suwanto A."/>
            <person name="Kurosawa N."/>
        </authorList>
    </citation>
    <scope>NUCLEOTIDE SEQUENCE</scope>
    <source>
        <strain evidence="1">KD-1</strain>
    </source>
</reference>
<accession>A0AAT9GN01</accession>
<dbReference type="InterPro" id="IPR050194">
    <property type="entry name" value="Glycosyltransferase_grp1"/>
</dbReference>